<proteinExistence type="predicted"/>
<accession>A0AA86YJ51</accession>
<organism evidence="1 2">
    <name type="scientific">Providencia stuartii ATCC 25827</name>
    <dbReference type="NCBI Taxonomy" id="471874"/>
    <lineage>
        <taxon>Bacteria</taxon>
        <taxon>Pseudomonadati</taxon>
        <taxon>Pseudomonadota</taxon>
        <taxon>Gammaproteobacteria</taxon>
        <taxon>Enterobacterales</taxon>
        <taxon>Morganellaceae</taxon>
        <taxon>Providencia</taxon>
    </lineage>
</organism>
<protein>
    <submittedName>
        <fullName evidence="1">Uncharacterized protein</fullName>
    </submittedName>
</protein>
<reference evidence="2" key="2">
    <citation type="submission" date="2008-04" db="EMBL/GenBank/DDBJ databases">
        <title>Draft genome sequence of Providencia stuartii(ATCC 25827).</title>
        <authorList>
            <person name="Sudarsanam P."/>
            <person name="Ley R."/>
            <person name="Guruge J."/>
            <person name="Turnbaugh P.J."/>
            <person name="Mahowald M."/>
            <person name="Liep D."/>
            <person name="Gordon J."/>
        </authorList>
    </citation>
    <scope>NUCLEOTIDE SEQUENCE [LARGE SCALE GENOMIC DNA]</scope>
    <source>
        <strain evidence="2">ATCC 25827</strain>
    </source>
</reference>
<dbReference type="AlphaFoldDB" id="A0AA86YJ51"/>
<reference evidence="1 2" key="3">
    <citation type="submission" date="2008-05" db="EMBL/GenBank/DDBJ databases">
        <authorList>
            <person name="Fulton L."/>
            <person name="Clifton S."/>
            <person name="Fulton B."/>
            <person name="Xu J."/>
            <person name="Minx P."/>
            <person name="Pepin K.H."/>
            <person name="Johnson M."/>
            <person name="Thiruvilangam P."/>
            <person name="Bhonagiri V."/>
            <person name="Nash W.E."/>
            <person name="Mardis E.R."/>
            <person name="Wilson R.K."/>
        </authorList>
    </citation>
    <scope>NUCLEOTIDE SEQUENCE [LARGE SCALE GENOMIC DNA]</scope>
    <source>
        <strain evidence="1 2">ATCC 25827</strain>
    </source>
</reference>
<evidence type="ECO:0000313" key="1">
    <source>
        <dbReference type="EMBL" id="EDU58340.1"/>
    </source>
</evidence>
<dbReference type="Proteomes" id="UP000004506">
    <property type="component" value="Unassembled WGS sequence"/>
</dbReference>
<name>A0AA86YJ51_PROST</name>
<reference evidence="2" key="1">
    <citation type="submission" date="2008-04" db="EMBL/GenBank/DDBJ databases">
        <title>Draft genome sequence of Providencia stuartii (ATCC 25827).</title>
        <authorList>
            <person name="Sudarsanam P."/>
            <person name="Ley R."/>
            <person name="Guruge J."/>
            <person name="Turnbaugh P.J."/>
            <person name="Mahowald M."/>
            <person name="Liep D."/>
            <person name="Gordon J."/>
        </authorList>
    </citation>
    <scope>NUCLEOTIDE SEQUENCE [LARGE SCALE GENOMIC DNA]</scope>
    <source>
        <strain evidence="2">ATCC 25827</strain>
    </source>
</reference>
<evidence type="ECO:0000313" key="2">
    <source>
        <dbReference type="Proteomes" id="UP000004506"/>
    </source>
</evidence>
<gene>
    <name evidence="1" type="ORF">PROSTU_01506</name>
</gene>
<comment type="caution">
    <text evidence="1">The sequence shown here is derived from an EMBL/GenBank/DDBJ whole genome shotgun (WGS) entry which is preliminary data.</text>
</comment>
<sequence length="39" mass="4578">MWLLLPLLWRTRIVAAESLILRAKRCLILFDSPQRLLAS</sequence>
<dbReference type="EMBL" id="ABJD02000101">
    <property type="protein sequence ID" value="EDU58340.1"/>
    <property type="molecule type" value="Genomic_DNA"/>
</dbReference>